<dbReference type="InterPro" id="IPR037459">
    <property type="entry name" value="RhgT-like"/>
</dbReference>
<evidence type="ECO:0000256" key="2">
    <source>
        <dbReference type="ARBA" id="ARBA00022801"/>
    </source>
</evidence>
<protein>
    <submittedName>
        <fullName evidence="4">Rhamnogalacturonan acetylesterase</fullName>
    </submittedName>
</protein>
<organism evidence="4 5">
    <name type="scientific">Bacillus atrophaeus (strain 1942)</name>
    <dbReference type="NCBI Taxonomy" id="720555"/>
    <lineage>
        <taxon>Bacteria</taxon>
        <taxon>Bacillati</taxon>
        <taxon>Bacillota</taxon>
        <taxon>Bacilli</taxon>
        <taxon>Bacillales</taxon>
        <taxon>Bacillaceae</taxon>
        <taxon>Bacillus</taxon>
    </lineage>
</organism>
<evidence type="ECO:0000259" key="3">
    <source>
        <dbReference type="Pfam" id="PF13472"/>
    </source>
</evidence>
<dbReference type="PANTHER" id="PTHR43695:SF1">
    <property type="entry name" value="RHAMNOGALACTURONAN ACETYLESTERASE"/>
    <property type="match status" value="1"/>
</dbReference>
<keyword evidence="5" id="KW-1185">Reference proteome</keyword>
<keyword evidence="2" id="KW-0378">Hydrolase</keyword>
<sequence>MEKQIQVFLAGDSTVSDCPPHEAPMAGWGQVLDRLFSQDVKVQNHAKGGASTNSFVEEGRLQAISEKISPGDYLLVQFGHNDQKPRGTEPYSTYQQYLRKFAETARGKGAVPVFVTSVQRRRFDADGRIEHTLGEYPEAMKALASELDVPVIDLLLKTKALYEAYGVEESKRLFVWFDPNVHPNYPEGIQDNTHFSEEGALEVAKLVAEGIAECKLPLSRHLLSVEENSDV</sequence>
<accession>A0ABM5LTZ5</accession>
<evidence type="ECO:0000313" key="5">
    <source>
        <dbReference type="Proteomes" id="UP000006867"/>
    </source>
</evidence>
<gene>
    <name evidence="4" type="ordered locus">BATR1942_01095</name>
</gene>
<dbReference type="Proteomes" id="UP000006867">
    <property type="component" value="Chromosome"/>
</dbReference>
<dbReference type="InterPro" id="IPR013830">
    <property type="entry name" value="SGNH_hydro"/>
</dbReference>
<dbReference type="Gene3D" id="3.40.50.1110">
    <property type="entry name" value="SGNH hydrolase"/>
    <property type="match status" value="1"/>
</dbReference>
<dbReference type="CDD" id="cd01821">
    <property type="entry name" value="Rhamnogalacturan_acetylesterase_like"/>
    <property type="match status" value="1"/>
</dbReference>
<dbReference type="PANTHER" id="PTHR43695">
    <property type="entry name" value="PUTATIVE (AFU_ORTHOLOGUE AFUA_2G17250)-RELATED"/>
    <property type="match status" value="1"/>
</dbReference>
<comment type="similarity">
    <text evidence="1">Belongs to the 'GDSL' lipolytic enzyme family.</text>
</comment>
<evidence type="ECO:0000256" key="1">
    <source>
        <dbReference type="ARBA" id="ARBA00008668"/>
    </source>
</evidence>
<dbReference type="RefSeq" id="WP_013390426.1">
    <property type="nucleotide sequence ID" value="NC_014639.1"/>
</dbReference>
<feature type="domain" description="SGNH hydrolase-type esterase" evidence="3">
    <location>
        <begin position="11"/>
        <end position="184"/>
    </location>
</feature>
<dbReference type="EMBL" id="CP002207">
    <property type="protein sequence ID" value="ADP31177.1"/>
    <property type="molecule type" value="Genomic_DNA"/>
</dbReference>
<dbReference type="InterPro" id="IPR036514">
    <property type="entry name" value="SGNH_hydro_sf"/>
</dbReference>
<proteinExistence type="inferred from homology"/>
<dbReference type="SUPFAM" id="SSF52266">
    <property type="entry name" value="SGNH hydrolase"/>
    <property type="match status" value="1"/>
</dbReference>
<dbReference type="Pfam" id="PF13472">
    <property type="entry name" value="Lipase_GDSL_2"/>
    <property type="match status" value="1"/>
</dbReference>
<name>A0ABM5LTZ5_BACA1</name>
<reference evidence="4 5" key="1">
    <citation type="journal article" date="2011" name="Front. Microbiol.">
        <title>Genomic signatures of strain selection and enhancement in Bacillus atrophaeus var. globigii, a historical biowarfare simulant.</title>
        <authorList>
            <person name="Gibbons H.S."/>
            <person name="Broomall S.M."/>
            <person name="McNew L.A."/>
            <person name="Daligault H."/>
            <person name="Chapman C."/>
            <person name="Bruce D."/>
            <person name="Karavis M."/>
            <person name="Krepps M."/>
            <person name="McGregor P.A."/>
            <person name="Hong C."/>
            <person name="Park K.H."/>
            <person name="Akmal A."/>
            <person name="Feldman A."/>
            <person name="Lin J.S."/>
            <person name="Chang W.E."/>
            <person name="Higgs B.W."/>
            <person name="Demirev P."/>
            <person name="Lindquist J."/>
            <person name="Liem A."/>
            <person name="Fochler E."/>
            <person name="Read T.D."/>
            <person name="Tapia R."/>
            <person name="Johnson S."/>
            <person name="Bishop-Lilly K.A."/>
            <person name="Detter C."/>
            <person name="Han C."/>
            <person name="Sozhamannan S."/>
            <person name="Rosenzweig C.N."/>
            <person name="Skowronski E.W."/>
        </authorList>
    </citation>
    <scope>NUCLEOTIDE SEQUENCE [LARGE SCALE GENOMIC DNA]</scope>
    <source>
        <strain evidence="4 5">1942</strain>
    </source>
</reference>
<evidence type="ECO:0000313" key="4">
    <source>
        <dbReference type="EMBL" id="ADP31177.1"/>
    </source>
</evidence>